<name>A0A143BHV6_9BACT</name>
<dbReference type="RefSeq" id="WP_026850362.1">
    <property type="nucleotide sequence ID" value="NZ_CP011454.1"/>
</dbReference>
<proteinExistence type="predicted"/>
<keyword evidence="2" id="KW-0812">Transmembrane</keyword>
<dbReference type="KEGG" id="gph:GEMMAAP_06710"/>
<evidence type="ECO:0000256" key="2">
    <source>
        <dbReference type="SAM" id="Phobius"/>
    </source>
</evidence>
<evidence type="ECO:0000313" key="3">
    <source>
        <dbReference type="EMBL" id="AMW04619.1"/>
    </source>
</evidence>
<accession>A0A143BHV6</accession>
<evidence type="ECO:0000313" key="4">
    <source>
        <dbReference type="Proteomes" id="UP000076404"/>
    </source>
</evidence>
<dbReference type="eggNOG" id="ENOG50344W9">
    <property type="taxonomic scope" value="Bacteria"/>
</dbReference>
<reference evidence="3 4" key="1">
    <citation type="journal article" date="2014" name="Proc. Natl. Acad. Sci. U.S.A.">
        <title>Functional type 2 photosynthetic reaction centers found in the rare bacterial phylum Gemmatimonadetes.</title>
        <authorList>
            <person name="Zeng Y."/>
            <person name="Feng F."/>
            <person name="Medova H."/>
            <person name="Dean J."/>
            <person name="Koblizek M."/>
        </authorList>
    </citation>
    <scope>NUCLEOTIDE SEQUENCE [LARGE SCALE GENOMIC DNA]</scope>
    <source>
        <strain evidence="3 4">AP64</strain>
    </source>
</reference>
<sequence length="208" mass="20961">MSDWDKELAKIDKQLASISDEELLKTAQPVAPAKGASTAKALPAGRTAAAPAMAAPSVGAGKPWVAWVKVLVAVGAAAGLMYWPWPARCGAPLIGFTAATGGVALLGIWSAVGTWRHRLGWAHLASLLVTAWGLGLGAREVLPRVGYAIPSLERAAQWSCDGLPAVPVTLPANTLPPGPTAPTLEPGSPQNPSGATPSGGTAAGGTTL</sequence>
<organism evidence="3 4">
    <name type="scientific">Gemmatimonas phototrophica</name>
    <dbReference type="NCBI Taxonomy" id="1379270"/>
    <lineage>
        <taxon>Bacteria</taxon>
        <taxon>Pseudomonadati</taxon>
        <taxon>Gemmatimonadota</taxon>
        <taxon>Gemmatimonadia</taxon>
        <taxon>Gemmatimonadales</taxon>
        <taxon>Gemmatimonadaceae</taxon>
        <taxon>Gemmatimonas</taxon>
    </lineage>
</organism>
<evidence type="ECO:0000256" key="1">
    <source>
        <dbReference type="SAM" id="MobiDB-lite"/>
    </source>
</evidence>
<dbReference type="OrthoDB" id="3584570at2"/>
<reference evidence="3 4" key="2">
    <citation type="journal article" date="2016" name="Environ. Microbiol. Rep.">
        <title>Metagenomic evidence for the presence of phototrophic Gemmatimonadetes bacteria in diverse environments.</title>
        <authorList>
            <person name="Zeng Y."/>
            <person name="Baumbach J."/>
            <person name="Barbosa E.G."/>
            <person name="Azevedo V."/>
            <person name="Zhang C."/>
            <person name="Koblizek M."/>
        </authorList>
    </citation>
    <scope>NUCLEOTIDE SEQUENCE [LARGE SCALE GENOMIC DNA]</scope>
    <source>
        <strain evidence="3 4">AP64</strain>
    </source>
</reference>
<gene>
    <name evidence="3" type="ORF">GEMMAAP_06710</name>
</gene>
<feature type="transmembrane region" description="Helical" evidence="2">
    <location>
        <begin position="90"/>
        <end position="112"/>
    </location>
</feature>
<dbReference type="AlphaFoldDB" id="A0A143BHV6"/>
<keyword evidence="4" id="KW-1185">Reference proteome</keyword>
<protein>
    <submittedName>
        <fullName evidence="3">Uncharacterized protein</fullName>
    </submittedName>
</protein>
<dbReference type="Proteomes" id="UP000076404">
    <property type="component" value="Chromosome"/>
</dbReference>
<feature type="transmembrane region" description="Helical" evidence="2">
    <location>
        <begin position="118"/>
        <end position="138"/>
    </location>
</feature>
<feature type="region of interest" description="Disordered" evidence="1">
    <location>
        <begin position="171"/>
        <end position="208"/>
    </location>
</feature>
<keyword evidence="2" id="KW-1133">Transmembrane helix</keyword>
<dbReference type="EMBL" id="CP011454">
    <property type="protein sequence ID" value="AMW04619.1"/>
    <property type="molecule type" value="Genomic_DNA"/>
</dbReference>
<keyword evidence="2" id="KW-0472">Membrane</keyword>
<dbReference type="STRING" id="1379270.GEMMAAP_06710"/>
<feature type="transmembrane region" description="Helical" evidence="2">
    <location>
        <begin position="64"/>
        <end position="83"/>
    </location>
</feature>